<reference evidence="1 2" key="1">
    <citation type="submission" date="2019-03" db="EMBL/GenBank/DDBJ databases">
        <authorList>
            <person name="Zhang S."/>
        </authorList>
    </citation>
    <scope>NUCLEOTIDE SEQUENCE [LARGE SCALE GENOMIC DNA]</scope>
    <source>
        <strain evidence="1 2">S4J41</strain>
    </source>
</reference>
<dbReference type="Proteomes" id="UP000294662">
    <property type="component" value="Unassembled WGS sequence"/>
</dbReference>
<dbReference type="AlphaFoldDB" id="A0A4R5EIH4"/>
<dbReference type="EMBL" id="SMFP01000022">
    <property type="protein sequence ID" value="TDE34157.1"/>
    <property type="molecule type" value="Genomic_DNA"/>
</dbReference>
<dbReference type="RefSeq" id="WP_132831437.1">
    <property type="nucleotide sequence ID" value="NZ_SMFP01000022.1"/>
</dbReference>
<evidence type="ECO:0000313" key="2">
    <source>
        <dbReference type="Proteomes" id="UP000294662"/>
    </source>
</evidence>
<organism evidence="1 2">
    <name type="scientific">Antarcticimicrobium sediminis</name>
    <dbReference type="NCBI Taxonomy" id="2546227"/>
    <lineage>
        <taxon>Bacteria</taxon>
        <taxon>Pseudomonadati</taxon>
        <taxon>Pseudomonadota</taxon>
        <taxon>Alphaproteobacteria</taxon>
        <taxon>Rhodobacterales</taxon>
        <taxon>Paracoccaceae</taxon>
        <taxon>Antarcticimicrobium</taxon>
    </lineage>
</organism>
<gene>
    <name evidence="1" type="ORF">E1B25_20420</name>
</gene>
<protein>
    <submittedName>
        <fullName evidence="1">Uncharacterized protein</fullName>
    </submittedName>
</protein>
<sequence length="83" mass="9087">MTSQTIHTAQVSPYISVQGPQYVEPVCAPDQCDNYDLADCLMAGGCPRTRMGEDRTILPGHRVTIDLDVQTVTARLVGRIARL</sequence>
<name>A0A4R5EIH4_9RHOB</name>
<comment type="caution">
    <text evidence="1">The sequence shown here is derived from an EMBL/GenBank/DDBJ whole genome shotgun (WGS) entry which is preliminary data.</text>
</comment>
<accession>A0A4R5EIH4</accession>
<evidence type="ECO:0000313" key="1">
    <source>
        <dbReference type="EMBL" id="TDE34157.1"/>
    </source>
</evidence>
<keyword evidence="2" id="KW-1185">Reference proteome</keyword>
<proteinExistence type="predicted"/>